<gene>
    <name evidence="1" type="ORF">EV213_101171</name>
</gene>
<dbReference type="Gene3D" id="3.40.1660.10">
    <property type="entry name" value="EreA-like (biosynthetic domain)"/>
    <property type="match status" value="1"/>
</dbReference>
<dbReference type="Proteomes" id="UP000295632">
    <property type="component" value="Unassembled WGS sequence"/>
</dbReference>
<comment type="caution">
    <text evidence="1">The sequence shown here is derived from an EMBL/GenBank/DDBJ whole genome shotgun (WGS) entry which is preliminary data.</text>
</comment>
<sequence length="461" mass="52705">MFKNALIYLFIIGIVFGTITPAMAYIEPIEAERESRWSKGIESIAERIDLSEHQEDTDLAFLKPLLKDKRIVLLGESSHGAKEFNEVKIKLIRYLHKEMGFSVVAFESPLGQAVSILSPELGSPMNIMKHGISKAWHTEETEALFSYMEKTSETHHPLHFTGFDTQVDPYFGAFIRDMVRETDPTIAAEIQRTEDACWALYHHETDLHQAKKIAQELLPKYIEMEKFLTTFYLENPTKLTSDKMKRIDKVIDLRIRFLTSELEAQIRANQQTNSSYIHPSSSKKENASYLRDKGMANTISWMANELYPNEKIIIWGHNYHIRKNNSLMIQAFEPVPHNGDYLPTMGELLPANLKRQSYHIGLFGYKGETMRNDGAIAPINADHSSYSIESVLHTAPFSPVFVDLTSTLSPANSWMVMPLNGSYWGMTEETFIPRQQYDGLILVNEISPSFYAQPETSHTKD</sequence>
<dbReference type="RefSeq" id="WP_243739957.1">
    <property type="nucleotide sequence ID" value="NZ_SNYJ01000001.1"/>
</dbReference>
<dbReference type="CDD" id="cd14728">
    <property type="entry name" value="Ere-like"/>
    <property type="match status" value="1"/>
</dbReference>
<organism evidence="1 2">
    <name type="scientific">Aureibacillus halotolerans</name>
    <dbReference type="NCBI Taxonomy" id="1508390"/>
    <lineage>
        <taxon>Bacteria</taxon>
        <taxon>Bacillati</taxon>
        <taxon>Bacillota</taxon>
        <taxon>Bacilli</taxon>
        <taxon>Bacillales</taxon>
        <taxon>Bacillaceae</taxon>
        <taxon>Aureibacillus</taxon>
    </lineage>
</organism>
<dbReference type="InterPro" id="IPR007815">
    <property type="entry name" value="Emycin_Estase"/>
</dbReference>
<evidence type="ECO:0000313" key="2">
    <source>
        <dbReference type="Proteomes" id="UP000295632"/>
    </source>
</evidence>
<accession>A0A4R6UA69</accession>
<dbReference type="SUPFAM" id="SSF159501">
    <property type="entry name" value="EreA/ChaN-like"/>
    <property type="match status" value="1"/>
</dbReference>
<name>A0A4R6UA69_9BACI</name>
<dbReference type="AlphaFoldDB" id="A0A4R6UA69"/>
<dbReference type="GO" id="GO:0046677">
    <property type="term" value="P:response to antibiotic"/>
    <property type="evidence" value="ECO:0007669"/>
    <property type="project" value="InterPro"/>
</dbReference>
<dbReference type="EMBL" id="SNYJ01000001">
    <property type="protein sequence ID" value="TDQ42742.1"/>
    <property type="molecule type" value="Genomic_DNA"/>
</dbReference>
<dbReference type="Gene3D" id="1.20.1440.30">
    <property type="entry name" value="Biosynthetic Protein domain"/>
    <property type="match status" value="1"/>
</dbReference>
<dbReference type="Pfam" id="PF05139">
    <property type="entry name" value="Erythro_esteras"/>
    <property type="match status" value="1"/>
</dbReference>
<dbReference type="PANTHER" id="PTHR31299">
    <property type="entry name" value="ESTERASE, PUTATIVE (AFU_ORTHOLOGUE AFUA_1G05850)-RELATED"/>
    <property type="match status" value="1"/>
</dbReference>
<dbReference type="Gene3D" id="3.30.1870.10">
    <property type="entry name" value="EreA-like, domain 2"/>
    <property type="match status" value="1"/>
</dbReference>
<keyword evidence="2" id="KW-1185">Reference proteome</keyword>
<evidence type="ECO:0000313" key="1">
    <source>
        <dbReference type="EMBL" id="TDQ42742.1"/>
    </source>
</evidence>
<reference evidence="1 2" key="1">
    <citation type="submission" date="2019-03" db="EMBL/GenBank/DDBJ databases">
        <title>Genomic Encyclopedia of Type Strains, Phase IV (KMG-IV): sequencing the most valuable type-strain genomes for metagenomic binning, comparative biology and taxonomic classification.</title>
        <authorList>
            <person name="Goeker M."/>
        </authorList>
    </citation>
    <scope>NUCLEOTIDE SEQUENCE [LARGE SCALE GENOMIC DNA]</scope>
    <source>
        <strain evidence="1 2">DSM 28697</strain>
    </source>
</reference>
<dbReference type="PANTHER" id="PTHR31299:SF0">
    <property type="entry name" value="ESTERASE, PUTATIVE (AFU_ORTHOLOGUE AFUA_1G05850)-RELATED"/>
    <property type="match status" value="1"/>
</dbReference>
<protein>
    <submittedName>
        <fullName evidence="1">Erythromycin esterase</fullName>
    </submittedName>
</protein>
<dbReference type="InterPro" id="IPR052036">
    <property type="entry name" value="Hydrolase/PRTase-associated"/>
</dbReference>
<proteinExistence type="predicted"/>